<dbReference type="Pfam" id="PF02181">
    <property type="entry name" value="FH2"/>
    <property type="match status" value="1"/>
</dbReference>
<protein>
    <recommendedName>
        <fullName evidence="3">FH2 domain-containing protein</fullName>
    </recommendedName>
</protein>
<dbReference type="PROSITE" id="PS51444">
    <property type="entry name" value="FH2"/>
    <property type="match status" value="1"/>
</dbReference>
<keyword evidence="5" id="KW-1185">Reference proteome</keyword>
<dbReference type="InterPro" id="IPR042201">
    <property type="entry name" value="FH2_Formin_sf"/>
</dbReference>
<dbReference type="AlphaFoldDB" id="A0A8S1EDR4"/>
<feature type="domain" description="FH2" evidence="3">
    <location>
        <begin position="634"/>
        <end position="1043"/>
    </location>
</feature>
<dbReference type="InterPro" id="IPR051412">
    <property type="entry name" value="Formin_Homology_Diaphanous_sf"/>
</dbReference>
<dbReference type="InterPro" id="IPR015425">
    <property type="entry name" value="FH2_Formin"/>
</dbReference>
<comment type="caution">
    <text evidence="4">The sequence shown here is derived from an EMBL/GenBank/DDBJ whole genome shotgun (WGS) entry which is preliminary data.</text>
</comment>
<dbReference type="SUPFAM" id="SSF101447">
    <property type="entry name" value="Formin homology 2 domain (FH2 domain)"/>
    <property type="match status" value="1"/>
</dbReference>
<organism evidence="4 5">
    <name type="scientific">Caenorhabditis bovis</name>
    <dbReference type="NCBI Taxonomy" id="2654633"/>
    <lineage>
        <taxon>Eukaryota</taxon>
        <taxon>Metazoa</taxon>
        <taxon>Ecdysozoa</taxon>
        <taxon>Nematoda</taxon>
        <taxon>Chromadorea</taxon>
        <taxon>Rhabditida</taxon>
        <taxon>Rhabditina</taxon>
        <taxon>Rhabditomorpha</taxon>
        <taxon>Rhabditoidea</taxon>
        <taxon>Rhabditidae</taxon>
        <taxon>Peloderinae</taxon>
        <taxon>Caenorhabditis</taxon>
    </lineage>
</organism>
<feature type="compositionally biased region" description="Polar residues" evidence="2">
    <location>
        <begin position="100"/>
        <end position="109"/>
    </location>
</feature>
<evidence type="ECO:0000256" key="1">
    <source>
        <dbReference type="SAM" id="Coils"/>
    </source>
</evidence>
<evidence type="ECO:0000259" key="3">
    <source>
        <dbReference type="PROSITE" id="PS51444"/>
    </source>
</evidence>
<dbReference type="SMART" id="SM00498">
    <property type="entry name" value="FH2"/>
    <property type="match status" value="1"/>
</dbReference>
<feature type="compositionally biased region" description="Basic residues" evidence="2">
    <location>
        <begin position="13"/>
        <end position="28"/>
    </location>
</feature>
<feature type="compositionally biased region" description="Low complexity" evidence="2">
    <location>
        <begin position="38"/>
        <end position="49"/>
    </location>
</feature>
<evidence type="ECO:0000256" key="2">
    <source>
        <dbReference type="SAM" id="MobiDB-lite"/>
    </source>
</evidence>
<feature type="compositionally biased region" description="Polar residues" evidence="2">
    <location>
        <begin position="76"/>
        <end position="91"/>
    </location>
</feature>
<reference evidence="4 5" key="1">
    <citation type="submission" date="2020-04" db="EMBL/GenBank/DDBJ databases">
        <authorList>
            <person name="Laetsch R D."/>
            <person name="Stevens L."/>
            <person name="Kumar S."/>
            <person name="Blaxter L. M."/>
        </authorList>
    </citation>
    <scope>NUCLEOTIDE SEQUENCE [LARGE SCALE GENOMIC DNA]</scope>
</reference>
<accession>A0A8S1EDR4</accession>
<dbReference type="Gene3D" id="1.20.58.2220">
    <property type="entry name" value="Formin, FH2 domain"/>
    <property type="match status" value="1"/>
</dbReference>
<feature type="compositionally biased region" description="Pro residues" evidence="2">
    <location>
        <begin position="597"/>
        <end position="608"/>
    </location>
</feature>
<dbReference type="GO" id="GO:0030041">
    <property type="term" value="P:actin filament polymerization"/>
    <property type="evidence" value="ECO:0007669"/>
    <property type="project" value="TreeGrafter"/>
</dbReference>
<dbReference type="PANTHER" id="PTHR45691">
    <property type="entry name" value="PROTEIN DIAPHANOUS"/>
    <property type="match status" value="1"/>
</dbReference>
<feature type="region of interest" description="Disordered" evidence="2">
    <location>
        <begin position="1"/>
        <end position="58"/>
    </location>
</feature>
<proteinExistence type="predicted"/>
<evidence type="ECO:0000313" key="4">
    <source>
        <dbReference type="EMBL" id="CAB3398925.1"/>
    </source>
</evidence>
<feature type="compositionally biased region" description="Pro residues" evidence="2">
    <location>
        <begin position="551"/>
        <end position="588"/>
    </location>
</feature>
<feature type="compositionally biased region" description="Polar residues" evidence="2">
    <location>
        <begin position="1089"/>
        <end position="1099"/>
    </location>
</feature>
<dbReference type="PANTHER" id="PTHR45691:SF15">
    <property type="entry name" value="FH2 DOMAIN-CONTAINING PROTEIN"/>
    <property type="match status" value="1"/>
</dbReference>
<feature type="region of interest" description="Disordered" evidence="2">
    <location>
        <begin position="1083"/>
        <end position="1122"/>
    </location>
</feature>
<dbReference type="GO" id="GO:0005884">
    <property type="term" value="C:actin filament"/>
    <property type="evidence" value="ECO:0007669"/>
    <property type="project" value="TreeGrafter"/>
</dbReference>
<dbReference type="OrthoDB" id="1668162at2759"/>
<gene>
    <name evidence="4" type="ORF">CBOVIS_LOCUS2148</name>
</gene>
<feature type="compositionally biased region" description="Pro residues" evidence="2">
    <location>
        <begin position="534"/>
        <end position="543"/>
    </location>
</feature>
<dbReference type="Proteomes" id="UP000494206">
    <property type="component" value="Unassembled WGS sequence"/>
</dbReference>
<feature type="compositionally biased region" description="Pro residues" evidence="2">
    <location>
        <begin position="424"/>
        <end position="434"/>
    </location>
</feature>
<evidence type="ECO:0000313" key="5">
    <source>
        <dbReference type="Proteomes" id="UP000494206"/>
    </source>
</evidence>
<keyword evidence="1" id="KW-0175">Coiled coil</keyword>
<feature type="compositionally biased region" description="Pro residues" evidence="2">
    <location>
        <begin position="450"/>
        <end position="459"/>
    </location>
</feature>
<sequence>MVRAIPRFGAGMTRKKPNSKRNHKKKSKNGLLTIAVCSSDSSRPPSRVSNHSDVENHSRVCESFEKPTSILGCRSSKLNSRPSVPSSQPQETAEKLVTPLDSSGSPTNLKTEEDNHIRHIVEEFRNCENSEEVRAKALADLNFLLGSTTSFMKRYSIRSKLYCFGIFEAILEQSIRNEKLVEREAETFLRLQRNDEKVLGIAGDDRVPVDVLCGVLADKNDAQWILMTNLLERLQNPDEFSRILSEKSVAEKETQTMIRRAPPMRFDPAFQDIPEESPSVQDECSVFNFSPRTIVQINDSGLCGSDTIQSFVYATSSSSSSSSSSPDPESAPQNLKKWANALNLPIESEMGYDTRATPTTIFSDDEVTSTLRTVESTQTSPDKRRRRVFPEMSFSEIYTESFWVEETRPVYERAGIAPISTNAPPAPPPPPPPSMGVATDGIAPISLNAPSPPPPPPQPSVAGTSRIAPISGCAPPAPPPPSFGIAPISQNAPPPPPMAPGTLAPISQNAPPPPPPPPPPPMVLNAIPPISATAPPPPPPPSGIAPISGSAPPPPPPPPGLAPLSRAPPPPPPIGGFKGAPPPPPPLLPINGFAQGGPPPPPPPPPPAFMINGKPAFSPATMSSPVLSPGVVKPAVVYRKEKKTVLVRWQKLNPMQMQGAGTVFNDNLCVDFNEEERHRMEEIFEEAPAKQHQQPTRTVGGSVGRAFGSKMLRTSASASDTATNRSSPNSQVLCSPKALTIEILLKKLKPLDFTELITKLETNDMDGVKVDLMSTLHSNYPEPDELAPFESVELKNLSHASDQFCWHLCRKPTLKLRIELFITKENAVAEITKFQKQIERLMDAVELARGTVVQTVLRKGLQYGNYLNQGSMFAEAAGFSLSYLQTLLQLKGKGQHSSIRLVDLLVSFSGLAIGDVENVVVKLAAVRSLNLNDLSSALDQIERTVKKLHNALESTRDAVLLAEYRPFIERTSEELANVRNGVNELKAKEVELRVYLCAGEANLQQMFEIVENSMKIVLDALKQAAAKAKVQRATSMMSLSTTSASQRSLRDGEMLSRKSLALKSRDLPVEELTKLFSNTSIRVRKEATPPNTNSESATRTIRRRSVQTPKSDESAASPCSRRDLIIDLSSDIGSPV</sequence>
<name>A0A8S1EDR4_9PELO</name>
<feature type="region of interest" description="Disordered" evidence="2">
    <location>
        <begin position="419"/>
        <end position="608"/>
    </location>
</feature>
<feature type="region of interest" description="Disordered" evidence="2">
    <location>
        <begin position="73"/>
        <end position="114"/>
    </location>
</feature>
<feature type="coiled-coil region" evidence="1">
    <location>
        <begin position="931"/>
        <end position="988"/>
    </location>
</feature>
<dbReference type="EMBL" id="CADEPM010000001">
    <property type="protein sequence ID" value="CAB3398925.1"/>
    <property type="molecule type" value="Genomic_DNA"/>
</dbReference>
<feature type="compositionally biased region" description="Pro residues" evidence="2">
    <location>
        <begin position="510"/>
        <end position="522"/>
    </location>
</feature>